<protein>
    <submittedName>
        <fullName evidence="1">Predicted protein</fullName>
    </submittedName>
</protein>
<dbReference type="RefSeq" id="XP_002669087.1">
    <property type="nucleotide sequence ID" value="XM_002669041.1"/>
</dbReference>
<gene>
    <name evidence="1" type="ORF">NAEGRDRAFT_75962</name>
</gene>
<evidence type="ECO:0000313" key="1">
    <source>
        <dbReference type="EMBL" id="EFC36343.1"/>
    </source>
</evidence>
<proteinExistence type="predicted"/>
<dbReference type="GeneID" id="8862252"/>
<dbReference type="AlphaFoldDB" id="D2W3J4"/>
<sequence>MGCMFTIKNRKPGTLHAYESVINFGTNLHNNNNWKPYNTKNTSGLSSLKKHKMERRNTGVSLSNNCNSSIPVIIPKKEDHLVSPNSTTLSSSPNSTCNLSSETNHHKIIRTCIPSIHELLN</sequence>
<keyword evidence="2" id="KW-1185">Reference proteome</keyword>
<dbReference type="Proteomes" id="UP000006671">
    <property type="component" value="Unassembled WGS sequence"/>
</dbReference>
<accession>D2W3J4</accession>
<dbReference type="VEuPathDB" id="AmoebaDB:NAEGRDRAFT_75962"/>
<reference evidence="1 2" key="1">
    <citation type="journal article" date="2010" name="Cell">
        <title>The genome of Naegleria gruberi illuminates early eukaryotic versatility.</title>
        <authorList>
            <person name="Fritz-Laylin L.K."/>
            <person name="Prochnik S.E."/>
            <person name="Ginger M.L."/>
            <person name="Dacks J.B."/>
            <person name="Carpenter M.L."/>
            <person name="Field M.C."/>
            <person name="Kuo A."/>
            <person name="Paredez A."/>
            <person name="Chapman J."/>
            <person name="Pham J."/>
            <person name="Shu S."/>
            <person name="Neupane R."/>
            <person name="Cipriano M."/>
            <person name="Mancuso J."/>
            <person name="Tu H."/>
            <person name="Salamov A."/>
            <person name="Lindquist E."/>
            <person name="Shapiro H."/>
            <person name="Lucas S."/>
            <person name="Grigoriev I.V."/>
            <person name="Cande W.Z."/>
            <person name="Fulton C."/>
            <person name="Rokhsar D.S."/>
            <person name="Dawson S.C."/>
        </authorList>
    </citation>
    <scope>NUCLEOTIDE SEQUENCE [LARGE SCALE GENOMIC DNA]</scope>
    <source>
        <strain evidence="1 2">NEG-M</strain>
    </source>
</reference>
<dbReference type="KEGG" id="ngr:NAEGRDRAFT_75962"/>
<organism evidence="2">
    <name type="scientific">Naegleria gruberi</name>
    <name type="common">Amoeba</name>
    <dbReference type="NCBI Taxonomy" id="5762"/>
    <lineage>
        <taxon>Eukaryota</taxon>
        <taxon>Discoba</taxon>
        <taxon>Heterolobosea</taxon>
        <taxon>Tetramitia</taxon>
        <taxon>Eutetramitia</taxon>
        <taxon>Vahlkampfiidae</taxon>
        <taxon>Naegleria</taxon>
    </lineage>
</organism>
<name>D2W3J4_NAEGR</name>
<dbReference type="InParanoid" id="D2W3J4"/>
<evidence type="ECO:0000313" key="2">
    <source>
        <dbReference type="Proteomes" id="UP000006671"/>
    </source>
</evidence>
<dbReference type="EMBL" id="GG738932">
    <property type="protein sequence ID" value="EFC36343.1"/>
    <property type="molecule type" value="Genomic_DNA"/>
</dbReference>